<dbReference type="RefSeq" id="WP_011437151.1">
    <property type="nucleotide sequence ID" value="NC_007777.1"/>
</dbReference>
<dbReference type="OrthoDB" id="3457164at2"/>
<dbReference type="NCBIfam" id="TIGR03841">
    <property type="entry name" value="F420_Rv3093c"/>
    <property type="match status" value="1"/>
</dbReference>
<dbReference type="GO" id="GO:0016705">
    <property type="term" value="F:oxidoreductase activity, acting on paired donors, with incorporation or reduction of molecular oxygen"/>
    <property type="evidence" value="ECO:0007669"/>
    <property type="project" value="InterPro"/>
</dbReference>
<dbReference type="CDD" id="cd01097">
    <property type="entry name" value="Tetrahydromethanopterin_reductase"/>
    <property type="match status" value="1"/>
</dbReference>
<gene>
    <name evidence="3" type="ordered locus">Francci3_2761</name>
</gene>
<dbReference type="PhylomeDB" id="Q2J9C1"/>
<dbReference type="PANTHER" id="PTHR43244">
    <property type="match status" value="1"/>
</dbReference>
<dbReference type="PANTHER" id="PTHR43244:SF1">
    <property type="entry name" value="5,10-METHYLENETETRAHYDROMETHANOPTERIN REDUCTASE"/>
    <property type="match status" value="1"/>
</dbReference>
<feature type="domain" description="Luciferase-like" evidence="2">
    <location>
        <begin position="4"/>
        <end position="298"/>
    </location>
</feature>
<evidence type="ECO:0000313" key="4">
    <source>
        <dbReference type="Proteomes" id="UP000001937"/>
    </source>
</evidence>
<dbReference type="InterPro" id="IPR036661">
    <property type="entry name" value="Luciferase-like_sf"/>
</dbReference>
<keyword evidence="4" id="KW-1185">Reference proteome</keyword>
<proteinExistence type="predicted"/>
<dbReference type="Gene3D" id="3.20.20.30">
    <property type="entry name" value="Luciferase-like domain"/>
    <property type="match status" value="1"/>
</dbReference>
<protein>
    <submittedName>
        <fullName evidence="3">Luciferase-like</fullName>
    </submittedName>
</protein>
<evidence type="ECO:0000313" key="3">
    <source>
        <dbReference type="EMBL" id="ABD12121.1"/>
    </source>
</evidence>
<dbReference type="Proteomes" id="UP000001937">
    <property type="component" value="Chromosome"/>
</dbReference>
<dbReference type="HOGENOM" id="CLU_027853_5_0_11"/>
<sequence>MTTPRFGVTLPLPGIPLRDHRRIVTGLADAGYSDVWTAEGGGIDAFTPLAVAAAWDPRVRLASAIVPVHTRGPAVLAQTAATLADLTFGGLVLGIGSSVPAHVTDLNGIPFDEPFRRTRDTLRFLTRALRGEVVSGAFDTFAIRGFAIPNPPIETPKVILGALRPGMLKLGFTEGDGAVTNLLSPEDLIKVRAVVGPQPAGKELVVKVFVSPNADPDVARRDSRPFLTWILNQTPYHAFHEWLGNGERLAESHERWTAGDQRGAARALPDEVIDALFIHGTPEQCRDQIAAYVQPGVTAIQLYVRLTPSFLLGSWDTAGSAGSAGGGEQDLADRVLGLLSTLRPRIPTPAGVG</sequence>
<dbReference type="SUPFAM" id="SSF51679">
    <property type="entry name" value="Bacterial luciferase-like"/>
    <property type="match status" value="1"/>
</dbReference>
<evidence type="ECO:0000256" key="1">
    <source>
        <dbReference type="ARBA" id="ARBA00023002"/>
    </source>
</evidence>
<dbReference type="InterPro" id="IPR050564">
    <property type="entry name" value="F420-G6PD/mer"/>
</dbReference>
<dbReference type="InterPro" id="IPR011251">
    <property type="entry name" value="Luciferase-like_dom"/>
</dbReference>
<dbReference type="STRING" id="106370.Francci3_2761"/>
<dbReference type="eggNOG" id="COG2141">
    <property type="taxonomic scope" value="Bacteria"/>
</dbReference>
<evidence type="ECO:0000259" key="2">
    <source>
        <dbReference type="Pfam" id="PF00296"/>
    </source>
</evidence>
<accession>Q2J9C1</accession>
<dbReference type="AlphaFoldDB" id="Q2J9C1"/>
<dbReference type="Pfam" id="PF00296">
    <property type="entry name" value="Bac_luciferase"/>
    <property type="match status" value="1"/>
</dbReference>
<keyword evidence="1" id="KW-0560">Oxidoreductase</keyword>
<reference evidence="3 4" key="1">
    <citation type="journal article" date="2007" name="Genome Res.">
        <title>Genome characteristics of facultatively symbiotic Frankia sp. strains reflect host range and host plant biogeography.</title>
        <authorList>
            <person name="Normand P."/>
            <person name="Lapierre P."/>
            <person name="Tisa L.S."/>
            <person name="Gogarten J.P."/>
            <person name="Alloisio N."/>
            <person name="Bagnarol E."/>
            <person name="Bassi C.A."/>
            <person name="Berry A.M."/>
            <person name="Bickhart D.M."/>
            <person name="Choisne N."/>
            <person name="Couloux A."/>
            <person name="Cournoyer B."/>
            <person name="Cruveiller S."/>
            <person name="Daubin V."/>
            <person name="Demange N."/>
            <person name="Francino M.P."/>
            <person name="Goltsman E."/>
            <person name="Huang Y."/>
            <person name="Kopp O.R."/>
            <person name="Labarre L."/>
            <person name="Lapidus A."/>
            <person name="Lavire C."/>
            <person name="Marechal J."/>
            <person name="Martinez M."/>
            <person name="Mastronunzio J.E."/>
            <person name="Mullin B.C."/>
            <person name="Niemann J."/>
            <person name="Pujic P."/>
            <person name="Rawnsley T."/>
            <person name="Rouy Z."/>
            <person name="Schenowitz C."/>
            <person name="Sellstedt A."/>
            <person name="Tavares F."/>
            <person name="Tomkins J.P."/>
            <person name="Vallenet D."/>
            <person name="Valverde C."/>
            <person name="Wall L.G."/>
            <person name="Wang Y."/>
            <person name="Medigue C."/>
            <person name="Benson D.R."/>
        </authorList>
    </citation>
    <scope>NUCLEOTIDE SEQUENCE [LARGE SCALE GENOMIC DNA]</scope>
    <source>
        <strain evidence="4">DSM 45818 / CECT 9043 / CcI3</strain>
    </source>
</reference>
<organism evidence="3 4">
    <name type="scientific">Frankia casuarinae (strain DSM 45818 / CECT 9043 / HFP020203 / CcI3)</name>
    <dbReference type="NCBI Taxonomy" id="106370"/>
    <lineage>
        <taxon>Bacteria</taxon>
        <taxon>Bacillati</taxon>
        <taxon>Actinomycetota</taxon>
        <taxon>Actinomycetes</taxon>
        <taxon>Frankiales</taxon>
        <taxon>Frankiaceae</taxon>
        <taxon>Frankia</taxon>
    </lineage>
</organism>
<dbReference type="KEGG" id="fra:Francci3_2761"/>
<name>Q2J9C1_FRACC</name>
<dbReference type="EMBL" id="CP000249">
    <property type="protein sequence ID" value="ABD12121.1"/>
    <property type="molecule type" value="Genomic_DNA"/>
</dbReference>
<dbReference type="InterPro" id="IPR022526">
    <property type="entry name" value="F420_Rv3093c"/>
</dbReference>